<dbReference type="OrthoDB" id="9804774at2"/>
<sequence>MSDFIQKMSNSNLGRSVLANLGLPTPIELRRFNPAQKTFFKGDLLLGTAKGSELLDQVCANLKDSEARVYFAANTLLSGVVSDAITGANIEARQIHAEKGHVKEKFRALVFDATGVKTTEGLKELYDFFHPVLRNLAPSARVIIIGRPPQQAATPEAAAAQRGIEGLSRSIAKEIGKKGATCQVVYVENGADQELNSSLQFLLSAKSAYVSGQVITVKKSDQVAMPTNWARPLEGKVVLVTGGSRGIGESIARVMARDGAKVVVLDIPPAAQQLEKVAGEIGGLPLVADISAKDAPRKIADFLKNECGGVDVVVHNAGITRDKTLANMPAQWWAMTIDINLSSEERINEVLLGEQVMNDNGRIVCVSSMNGIAGQVGQTNYSTSKAGVIGYVQYMAPRLERGITINAVAPGFIETAMTDAIPFMTREFGRRLNSLSQGGKPVDVAETIAFFSSPASSGVTGNIVRVCGQCIVGA</sequence>
<comment type="similarity">
    <text evidence="1">Belongs to the short-chain dehydrogenases/reductases (SDR) family.</text>
</comment>
<feature type="domain" description="Ketoreductase" evidence="2">
    <location>
        <begin position="236"/>
        <end position="411"/>
    </location>
</feature>
<dbReference type="InterPro" id="IPR036291">
    <property type="entry name" value="NAD(P)-bd_dom_sf"/>
</dbReference>
<keyword evidence="4" id="KW-1185">Reference proteome</keyword>
<comment type="caution">
    <text evidence="3">The sequence shown here is derived from an EMBL/GenBank/DDBJ whole genome shotgun (WGS) entry which is preliminary data.</text>
</comment>
<dbReference type="PRINTS" id="PR00081">
    <property type="entry name" value="GDHRDH"/>
</dbReference>
<dbReference type="SMART" id="SM00822">
    <property type="entry name" value="PKS_KR"/>
    <property type="match status" value="1"/>
</dbReference>
<dbReference type="SUPFAM" id="SSF51735">
    <property type="entry name" value="NAD(P)-binding Rossmann-fold domains"/>
    <property type="match status" value="2"/>
</dbReference>
<dbReference type="Proteomes" id="UP000244906">
    <property type="component" value="Unassembled WGS sequence"/>
</dbReference>
<dbReference type="InterPro" id="IPR002347">
    <property type="entry name" value="SDR_fam"/>
</dbReference>
<accession>A0A2V1H0G4</accession>
<organism evidence="3 4">
    <name type="scientific">Pelagibaculum spongiae</name>
    <dbReference type="NCBI Taxonomy" id="2080658"/>
    <lineage>
        <taxon>Bacteria</taxon>
        <taxon>Pseudomonadati</taxon>
        <taxon>Pseudomonadota</taxon>
        <taxon>Gammaproteobacteria</taxon>
        <taxon>Oceanospirillales</taxon>
        <taxon>Pelagibaculum</taxon>
    </lineage>
</organism>
<dbReference type="InterPro" id="IPR057326">
    <property type="entry name" value="KR_dom"/>
</dbReference>
<dbReference type="Pfam" id="PF13561">
    <property type="entry name" value="adh_short_C2"/>
    <property type="match status" value="1"/>
</dbReference>
<dbReference type="Gene3D" id="3.40.50.720">
    <property type="entry name" value="NAD(P)-binding Rossmann-like Domain"/>
    <property type="match status" value="2"/>
</dbReference>
<evidence type="ECO:0000313" key="3">
    <source>
        <dbReference type="EMBL" id="PVZ69492.1"/>
    </source>
</evidence>
<dbReference type="RefSeq" id="WP_116686828.1">
    <property type="nucleotide sequence ID" value="NZ_CAWNYD010000003.1"/>
</dbReference>
<dbReference type="PRINTS" id="PR00080">
    <property type="entry name" value="SDRFAMILY"/>
</dbReference>
<dbReference type="PANTHER" id="PTHR42760">
    <property type="entry name" value="SHORT-CHAIN DEHYDROGENASES/REDUCTASES FAMILY MEMBER"/>
    <property type="match status" value="1"/>
</dbReference>
<name>A0A2V1H0G4_9GAMM</name>
<gene>
    <name evidence="3" type="ORF">DC094_09175</name>
</gene>
<dbReference type="AlphaFoldDB" id="A0A2V1H0G4"/>
<evidence type="ECO:0000256" key="1">
    <source>
        <dbReference type="ARBA" id="ARBA00006484"/>
    </source>
</evidence>
<evidence type="ECO:0000259" key="2">
    <source>
        <dbReference type="SMART" id="SM00822"/>
    </source>
</evidence>
<evidence type="ECO:0000313" key="4">
    <source>
        <dbReference type="Proteomes" id="UP000244906"/>
    </source>
</evidence>
<dbReference type="PANTHER" id="PTHR42760:SF78">
    <property type="entry name" value="3-OXOACYL-[ACYL-CARRIER-PROTEIN] REDUCTASE [NADH]"/>
    <property type="match status" value="1"/>
</dbReference>
<dbReference type="NCBIfam" id="NF006110">
    <property type="entry name" value="PRK08261.1"/>
    <property type="match status" value="1"/>
</dbReference>
<dbReference type="FunFam" id="3.40.50.720:FF:000338">
    <property type="entry name" value="3-oxoacyl-ACP reductase FabG"/>
    <property type="match status" value="1"/>
</dbReference>
<protein>
    <submittedName>
        <fullName evidence="3">3-oxoacyl-ACP reductase</fullName>
    </submittedName>
</protein>
<dbReference type="GO" id="GO:0016616">
    <property type="term" value="F:oxidoreductase activity, acting on the CH-OH group of donors, NAD or NADP as acceptor"/>
    <property type="evidence" value="ECO:0007669"/>
    <property type="project" value="UniProtKB-ARBA"/>
</dbReference>
<reference evidence="3 4" key="1">
    <citation type="submission" date="2018-04" db="EMBL/GenBank/DDBJ databases">
        <title>Thalassorhabdus spongiae gen. nov., sp. nov., isolated from a marine sponge in South-West Iceland.</title>
        <authorList>
            <person name="Knobloch S."/>
            <person name="Daussin A."/>
            <person name="Johannsson R."/>
            <person name="Marteinsson V.T."/>
        </authorList>
    </citation>
    <scope>NUCLEOTIDE SEQUENCE [LARGE SCALE GENOMIC DNA]</scope>
    <source>
        <strain evidence="3 4">Hp12</strain>
    </source>
</reference>
<proteinExistence type="inferred from homology"/>
<dbReference type="EMBL" id="QDDL01000003">
    <property type="protein sequence ID" value="PVZ69492.1"/>
    <property type="molecule type" value="Genomic_DNA"/>
</dbReference>